<protein>
    <recommendedName>
        <fullName evidence="4">rRNA-processing protein EFG1</fullName>
    </recommendedName>
    <alternativeName>
        <fullName evidence="5">rRNA-processing protein efg1</fullName>
    </alternativeName>
</protein>
<keyword evidence="8" id="KW-0539">Nucleus</keyword>
<feature type="region of interest" description="Disordered" evidence="10">
    <location>
        <begin position="1"/>
        <end position="44"/>
    </location>
</feature>
<dbReference type="Proteomes" id="UP000011761">
    <property type="component" value="Unassembled WGS sequence"/>
</dbReference>
<dbReference type="InterPro" id="IPR050786">
    <property type="entry name" value="EFG1_rRNA-proc"/>
</dbReference>
<feature type="compositionally biased region" description="Gly residues" evidence="10">
    <location>
        <begin position="171"/>
        <end position="183"/>
    </location>
</feature>
<feature type="region of interest" description="Disordered" evidence="10">
    <location>
        <begin position="167"/>
        <end position="189"/>
    </location>
</feature>
<dbReference type="PANTHER" id="PTHR33911:SF1">
    <property type="entry name" value="RRNA-PROCESSING PROTEIN EFG1"/>
    <property type="match status" value="1"/>
</dbReference>
<dbReference type="STRING" id="717646.M2N8H3"/>
<sequence length="273" mass="31229">MATKRPHSAIHPSRREQVPQDEQPRRKRQKPDHIHGKSFKKAHTVHELRTHIRSLKRLLEHNDDLPADVRVEKERALQTAQHELAETERAKERSDMIGKWHKVRFFERQKASKRLKRARRAVAECEDLAGKVELEARVEEAEVDVNYAMYFPLGMEYVPLFPKRRRRSEGAEGGEGDGGQGVGGDEERQGDQKVWQLVRRCMEDGQLEALRNGKLTGSRAEGDAGSVVTTHKKRAKEKRRAPNVVVEGNRRERRSALAAHADSEAESEGGFFE</sequence>
<evidence type="ECO:0000256" key="4">
    <source>
        <dbReference type="ARBA" id="ARBA00018689"/>
    </source>
</evidence>
<dbReference type="PANTHER" id="PTHR33911">
    <property type="entry name" value="RRNA-PROCESSING PROTEIN EFG1"/>
    <property type="match status" value="1"/>
</dbReference>
<feature type="compositionally biased region" description="Basic residues" evidence="10">
    <location>
        <begin position="25"/>
        <end position="43"/>
    </location>
</feature>
<dbReference type="eggNOG" id="KOG4484">
    <property type="taxonomic scope" value="Eukaryota"/>
</dbReference>
<dbReference type="RefSeq" id="XP_007671628.1">
    <property type="nucleotide sequence ID" value="XM_007673438.1"/>
</dbReference>
<gene>
    <name evidence="11" type="ORF">BAUCODRAFT_169253</name>
</gene>
<evidence type="ECO:0000256" key="9">
    <source>
        <dbReference type="SAM" id="Coils"/>
    </source>
</evidence>
<dbReference type="InterPro" id="IPR019310">
    <property type="entry name" value="Efg1"/>
</dbReference>
<comment type="subcellular location">
    <subcellularLocation>
        <location evidence="2">Nucleus</location>
        <location evidence="2">Nucleolus</location>
    </subcellularLocation>
</comment>
<dbReference type="KEGG" id="bcom:BAUCODRAFT_169253"/>
<dbReference type="OrthoDB" id="47732at2759"/>
<evidence type="ECO:0000313" key="12">
    <source>
        <dbReference type="Proteomes" id="UP000011761"/>
    </source>
</evidence>
<evidence type="ECO:0000256" key="10">
    <source>
        <dbReference type="SAM" id="MobiDB-lite"/>
    </source>
</evidence>
<evidence type="ECO:0000313" key="11">
    <source>
        <dbReference type="EMBL" id="EMD00444.1"/>
    </source>
</evidence>
<evidence type="ECO:0000256" key="7">
    <source>
        <dbReference type="ARBA" id="ARBA00023054"/>
    </source>
</evidence>
<name>M2N8H3_BAUPA</name>
<feature type="compositionally biased region" description="Basic residues" evidence="10">
    <location>
        <begin position="230"/>
        <end position="241"/>
    </location>
</feature>
<evidence type="ECO:0000256" key="6">
    <source>
        <dbReference type="ARBA" id="ARBA00022552"/>
    </source>
</evidence>
<proteinExistence type="inferred from homology"/>
<feature type="coiled-coil region" evidence="9">
    <location>
        <begin position="70"/>
        <end position="135"/>
    </location>
</feature>
<dbReference type="AlphaFoldDB" id="M2N8H3"/>
<evidence type="ECO:0000256" key="2">
    <source>
        <dbReference type="ARBA" id="ARBA00004604"/>
    </source>
</evidence>
<dbReference type="OMA" id="KCMEEGT"/>
<dbReference type="GO" id="GO:0030688">
    <property type="term" value="C:preribosome, small subunit precursor"/>
    <property type="evidence" value="ECO:0007669"/>
    <property type="project" value="TreeGrafter"/>
</dbReference>
<feature type="region of interest" description="Disordered" evidence="10">
    <location>
        <begin position="212"/>
        <end position="273"/>
    </location>
</feature>
<keyword evidence="7 9" id="KW-0175">Coiled coil</keyword>
<dbReference type="EMBL" id="KB445550">
    <property type="protein sequence ID" value="EMD00444.1"/>
    <property type="molecule type" value="Genomic_DNA"/>
</dbReference>
<comment type="function">
    <text evidence="1">Involved in rRNA processing.</text>
</comment>
<accession>M2N8H3</accession>
<reference evidence="11 12" key="1">
    <citation type="journal article" date="2012" name="PLoS Pathog.">
        <title>Diverse lifestyles and strategies of plant pathogenesis encoded in the genomes of eighteen Dothideomycetes fungi.</title>
        <authorList>
            <person name="Ohm R.A."/>
            <person name="Feau N."/>
            <person name="Henrissat B."/>
            <person name="Schoch C.L."/>
            <person name="Horwitz B.A."/>
            <person name="Barry K.W."/>
            <person name="Condon B.J."/>
            <person name="Copeland A.C."/>
            <person name="Dhillon B."/>
            <person name="Glaser F."/>
            <person name="Hesse C.N."/>
            <person name="Kosti I."/>
            <person name="LaButti K."/>
            <person name="Lindquist E.A."/>
            <person name="Lucas S."/>
            <person name="Salamov A.A."/>
            <person name="Bradshaw R.E."/>
            <person name="Ciuffetti L."/>
            <person name="Hamelin R.C."/>
            <person name="Kema G.H.J."/>
            <person name="Lawrence C."/>
            <person name="Scott J.A."/>
            <person name="Spatafora J.W."/>
            <person name="Turgeon B.G."/>
            <person name="de Wit P.J.G.M."/>
            <person name="Zhong S."/>
            <person name="Goodwin S.B."/>
            <person name="Grigoriev I.V."/>
        </authorList>
    </citation>
    <scope>NUCLEOTIDE SEQUENCE [LARGE SCALE GENOMIC DNA]</scope>
    <source>
        <strain evidence="11 12">UAMH 10762</strain>
    </source>
</reference>
<dbReference type="GO" id="GO:0005730">
    <property type="term" value="C:nucleolus"/>
    <property type="evidence" value="ECO:0007669"/>
    <property type="project" value="UniProtKB-SubCell"/>
</dbReference>
<evidence type="ECO:0000256" key="8">
    <source>
        <dbReference type="ARBA" id="ARBA00023242"/>
    </source>
</evidence>
<dbReference type="GeneID" id="19109418"/>
<evidence type="ECO:0000256" key="5">
    <source>
        <dbReference type="ARBA" id="ARBA00019827"/>
    </source>
</evidence>
<comment type="similarity">
    <text evidence="3">Belongs to the EFG1 family.</text>
</comment>
<evidence type="ECO:0000256" key="3">
    <source>
        <dbReference type="ARBA" id="ARBA00006916"/>
    </source>
</evidence>
<dbReference type="HOGENOM" id="CLU_066912_0_0_1"/>
<dbReference type="Pfam" id="PF10153">
    <property type="entry name" value="Efg1"/>
    <property type="match status" value="1"/>
</dbReference>
<keyword evidence="12" id="KW-1185">Reference proteome</keyword>
<keyword evidence="6" id="KW-0698">rRNA processing</keyword>
<dbReference type="GO" id="GO:0000462">
    <property type="term" value="P:maturation of SSU-rRNA from tricistronic rRNA transcript (SSU-rRNA, 5.8S rRNA, LSU-rRNA)"/>
    <property type="evidence" value="ECO:0007669"/>
    <property type="project" value="TreeGrafter"/>
</dbReference>
<evidence type="ECO:0000256" key="1">
    <source>
        <dbReference type="ARBA" id="ARBA00002773"/>
    </source>
</evidence>
<feature type="compositionally biased region" description="Basic and acidic residues" evidence="10">
    <location>
        <begin position="13"/>
        <end position="24"/>
    </location>
</feature>
<organism evidence="11 12">
    <name type="scientific">Baudoinia panamericana (strain UAMH 10762)</name>
    <name type="common">Angels' share fungus</name>
    <name type="synonym">Baudoinia compniacensis (strain UAMH 10762)</name>
    <dbReference type="NCBI Taxonomy" id="717646"/>
    <lineage>
        <taxon>Eukaryota</taxon>
        <taxon>Fungi</taxon>
        <taxon>Dikarya</taxon>
        <taxon>Ascomycota</taxon>
        <taxon>Pezizomycotina</taxon>
        <taxon>Dothideomycetes</taxon>
        <taxon>Dothideomycetidae</taxon>
        <taxon>Mycosphaerellales</taxon>
        <taxon>Teratosphaeriaceae</taxon>
        <taxon>Baudoinia</taxon>
    </lineage>
</organism>